<evidence type="ECO:0000256" key="1">
    <source>
        <dbReference type="SAM" id="MobiDB-lite"/>
    </source>
</evidence>
<feature type="region of interest" description="Disordered" evidence="1">
    <location>
        <begin position="16"/>
        <end position="43"/>
    </location>
</feature>
<evidence type="ECO:0000313" key="3">
    <source>
        <dbReference type="Proteomes" id="UP001200247"/>
    </source>
</evidence>
<accession>A0AAP2SKB5</accession>
<sequence length="63" mass="6677">MALTAWTTLSCSVCQTDGSACQPGRPAKSSRPSRSSQSVSRSYWPVACASSVGRASARYPYCL</sequence>
<proteinExistence type="predicted"/>
<gene>
    <name evidence="2" type="ORF">LH440_01785</name>
</gene>
<dbReference type="Proteomes" id="UP001200247">
    <property type="component" value="Unassembled WGS sequence"/>
</dbReference>
<organism evidence="2 3">
    <name type="scientific">Laribacter hongkongensis</name>
    <dbReference type="NCBI Taxonomy" id="168471"/>
    <lineage>
        <taxon>Bacteria</taxon>
        <taxon>Pseudomonadati</taxon>
        <taxon>Pseudomonadota</taxon>
        <taxon>Betaproteobacteria</taxon>
        <taxon>Neisseriales</taxon>
        <taxon>Aquaspirillaceae</taxon>
        <taxon>Laribacter</taxon>
    </lineage>
</organism>
<comment type="caution">
    <text evidence="2">The sequence shown here is derived from an EMBL/GenBank/DDBJ whole genome shotgun (WGS) entry which is preliminary data.</text>
</comment>
<evidence type="ECO:0000313" key="2">
    <source>
        <dbReference type="EMBL" id="MCG9024650.1"/>
    </source>
</evidence>
<dbReference type="AlphaFoldDB" id="A0AAP2SKB5"/>
<reference evidence="2 3" key="1">
    <citation type="submission" date="2021-10" db="EMBL/GenBank/DDBJ databases">
        <title>Whole-genome sequencing analysis of Laribacter hongkongensis: virulence gene profiles, carbohydrate-active enzyme prediction, and antimicrobial resistance characterization.</title>
        <authorList>
            <person name="Yuan P."/>
            <person name="Zhan Y."/>
            <person name="Chen D."/>
        </authorList>
    </citation>
    <scope>NUCLEOTIDE SEQUENCE [LARGE SCALE GENOMIC DNA]</scope>
    <source>
        <strain evidence="2 3">W67</strain>
    </source>
</reference>
<dbReference type="EMBL" id="JAJAXM010000002">
    <property type="protein sequence ID" value="MCG9024650.1"/>
    <property type="molecule type" value="Genomic_DNA"/>
</dbReference>
<protein>
    <submittedName>
        <fullName evidence="2">Uncharacterized protein</fullName>
    </submittedName>
</protein>
<name>A0AAP2SKB5_9NEIS</name>
<feature type="compositionally biased region" description="Low complexity" evidence="1">
    <location>
        <begin position="29"/>
        <end position="42"/>
    </location>
</feature>